<keyword evidence="2" id="KW-0732">Signal</keyword>
<evidence type="ECO:0000256" key="2">
    <source>
        <dbReference type="ARBA" id="ARBA00022729"/>
    </source>
</evidence>
<dbReference type="InterPro" id="IPR032831">
    <property type="entry name" value="LptM_cons"/>
</dbReference>
<keyword evidence="8" id="KW-1185">Reference proteome</keyword>
<evidence type="ECO:0000256" key="5">
    <source>
        <dbReference type="ARBA" id="ARBA00023237"/>
    </source>
</evidence>
<dbReference type="KEGG" id="rev:HUE57_03280"/>
<evidence type="ECO:0000256" key="6">
    <source>
        <dbReference type="ARBA" id="ARBA00023288"/>
    </source>
</evidence>
<dbReference type="GO" id="GO:0009279">
    <property type="term" value="C:cell outer membrane"/>
    <property type="evidence" value="ECO:0007669"/>
    <property type="project" value="UniProtKB-SubCell"/>
</dbReference>
<evidence type="ECO:0000313" key="8">
    <source>
        <dbReference type="Proteomes" id="UP000509658"/>
    </source>
</evidence>
<evidence type="ECO:0000256" key="1">
    <source>
        <dbReference type="ARBA" id="ARBA00004459"/>
    </source>
</evidence>
<keyword evidence="3" id="KW-0472">Membrane</keyword>
<reference evidence="7 8" key="1">
    <citation type="submission" date="2020-05" db="EMBL/GenBank/DDBJ databases">
        <title>Horizontal transmission and recombination maintain forever young bacterial symbiont genomes.</title>
        <authorList>
            <person name="Russell S.L."/>
            <person name="Pepper-Tunick E."/>
            <person name="Svedberg J."/>
            <person name="Byrne A."/>
            <person name="Ruelas Castillo J."/>
            <person name="Vollmers C."/>
            <person name="Beinart R.A."/>
            <person name="Corbett-Detig R."/>
        </authorList>
    </citation>
    <scope>NUCLEOTIDE SEQUENCE [LARGE SCALE GENOMIC DNA]</scope>
    <source>
        <strain evidence="7">Santa_Monica_outfall</strain>
    </source>
</reference>
<evidence type="ECO:0000256" key="4">
    <source>
        <dbReference type="ARBA" id="ARBA00023139"/>
    </source>
</evidence>
<accession>A0A6N0HSP9</accession>
<evidence type="ECO:0000313" key="7">
    <source>
        <dbReference type="EMBL" id="QKQ25425.1"/>
    </source>
</evidence>
<proteinExistence type="predicted"/>
<keyword evidence="4" id="KW-0564">Palmitate</keyword>
<sequence>MKVQKQSIFKRLWPLLGLIIILASCGQKGDLYLPDTTTTPSKGSH</sequence>
<keyword evidence="6 7" id="KW-0449">Lipoprotein</keyword>
<dbReference type="EMBL" id="CP054491">
    <property type="protein sequence ID" value="QKQ25425.1"/>
    <property type="molecule type" value="Genomic_DNA"/>
</dbReference>
<comment type="subcellular location">
    <subcellularLocation>
        <location evidence="1">Cell outer membrane</location>
        <topology evidence="1">Lipid-anchor</topology>
    </subcellularLocation>
</comment>
<protein>
    <submittedName>
        <fullName evidence="7">Lipoprotein</fullName>
    </submittedName>
</protein>
<dbReference type="Proteomes" id="UP000509658">
    <property type="component" value="Chromosome"/>
</dbReference>
<organism evidence="7 8">
    <name type="scientific">Candidatus Reidiella endopervernicosa</name>
    <dbReference type="NCBI Taxonomy" id="2738883"/>
    <lineage>
        <taxon>Bacteria</taxon>
        <taxon>Pseudomonadati</taxon>
        <taxon>Pseudomonadota</taxon>
        <taxon>Gammaproteobacteria</taxon>
        <taxon>Candidatus Reidiella</taxon>
    </lineage>
</organism>
<gene>
    <name evidence="7" type="ORF">HUE57_03280</name>
</gene>
<name>A0A6N0HSP9_9GAMM</name>
<keyword evidence="5" id="KW-0998">Cell outer membrane</keyword>
<evidence type="ECO:0000256" key="3">
    <source>
        <dbReference type="ARBA" id="ARBA00023136"/>
    </source>
</evidence>
<dbReference type="PROSITE" id="PS51257">
    <property type="entry name" value="PROKAR_LIPOPROTEIN"/>
    <property type="match status" value="1"/>
</dbReference>
<dbReference type="NCBIfam" id="NF047847">
    <property type="entry name" value="SS_mature_LptM"/>
    <property type="match status" value="1"/>
</dbReference>
<dbReference type="AlphaFoldDB" id="A0A6N0HSP9"/>
<dbReference type="Pfam" id="PF13627">
    <property type="entry name" value="LptM_cons"/>
    <property type="match status" value="1"/>
</dbReference>